<dbReference type="RefSeq" id="XP_024728874.1">
    <property type="nucleotide sequence ID" value="XM_024887544.1"/>
</dbReference>
<reference evidence="1 2" key="1">
    <citation type="submission" date="2016-04" db="EMBL/GenBank/DDBJ databases">
        <title>A degradative enzymes factory behind the ericoid mycorrhizal symbiosis.</title>
        <authorList>
            <consortium name="DOE Joint Genome Institute"/>
            <person name="Martino E."/>
            <person name="Morin E."/>
            <person name="Grelet G."/>
            <person name="Kuo A."/>
            <person name="Kohler A."/>
            <person name="Daghino S."/>
            <person name="Barry K."/>
            <person name="Choi C."/>
            <person name="Cichocki N."/>
            <person name="Clum A."/>
            <person name="Copeland A."/>
            <person name="Hainaut M."/>
            <person name="Haridas S."/>
            <person name="Labutti K."/>
            <person name="Lindquist E."/>
            <person name="Lipzen A."/>
            <person name="Khouja H.-R."/>
            <person name="Murat C."/>
            <person name="Ohm R."/>
            <person name="Olson A."/>
            <person name="Spatafora J."/>
            <person name="Veneault-Fourrey C."/>
            <person name="Henrissat B."/>
            <person name="Grigoriev I."/>
            <person name="Martin F."/>
            <person name="Perotto S."/>
        </authorList>
    </citation>
    <scope>NUCLEOTIDE SEQUENCE [LARGE SCALE GENOMIC DNA]</scope>
    <source>
        <strain evidence="1 2">E</strain>
    </source>
</reference>
<name>A0A2J6SML5_9HELO</name>
<protein>
    <submittedName>
        <fullName evidence="1">Uncharacterized protein</fullName>
    </submittedName>
</protein>
<evidence type="ECO:0000313" key="1">
    <source>
        <dbReference type="EMBL" id="PMD51970.1"/>
    </source>
</evidence>
<dbReference type="InParanoid" id="A0A2J6SML5"/>
<dbReference type="GeneID" id="36595620"/>
<dbReference type="Proteomes" id="UP000235371">
    <property type="component" value="Unassembled WGS sequence"/>
</dbReference>
<sequence>MVNISLAVLLKIRMADFPKEAGRGKTAFFHQHSLKGALWPRGKPIPMPRAHGYLQATSVETLGWDSNNWIYLVSIGEASATPSKISSSERNPGTAFLQGSTKQVVARLSNPDAQLNHGIRVQNEVAAIFLMRGALLNYDSSLIPEGHNWNSASEGMAG</sequence>
<gene>
    <name evidence="1" type="ORF">K444DRAFT_669642</name>
</gene>
<dbReference type="EMBL" id="KZ613912">
    <property type="protein sequence ID" value="PMD51970.1"/>
    <property type="molecule type" value="Genomic_DNA"/>
</dbReference>
<proteinExistence type="predicted"/>
<dbReference type="STRING" id="1095630.A0A2J6SML5"/>
<accession>A0A2J6SML5</accession>
<keyword evidence="2" id="KW-1185">Reference proteome</keyword>
<dbReference type="OrthoDB" id="2831558at2759"/>
<evidence type="ECO:0000313" key="2">
    <source>
        <dbReference type="Proteomes" id="UP000235371"/>
    </source>
</evidence>
<dbReference type="AlphaFoldDB" id="A0A2J6SML5"/>
<organism evidence="1 2">
    <name type="scientific">Hyaloscypha bicolor E</name>
    <dbReference type="NCBI Taxonomy" id="1095630"/>
    <lineage>
        <taxon>Eukaryota</taxon>
        <taxon>Fungi</taxon>
        <taxon>Dikarya</taxon>
        <taxon>Ascomycota</taxon>
        <taxon>Pezizomycotina</taxon>
        <taxon>Leotiomycetes</taxon>
        <taxon>Helotiales</taxon>
        <taxon>Hyaloscyphaceae</taxon>
        <taxon>Hyaloscypha</taxon>
        <taxon>Hyaloscypha bicolor</taxon>
    </lineage>
</organism>